<organism evidence="19 20">
    <name type="scientific">Nadsonia fulvescens var. elongata DSM 6958</name>
    <dbReference type="NCBI Taxonomy" id="857566"/>
    <lineage>
        <taxon>Eukaryota</taxon>
        <taxon>Fungi</taxon>
        <taxon>Dikarya</taxon>
        <taxon>Ascomycota</taxon>
        <taxon>Saccharomycotina</taxon>
        <taxon>Dipodascomycetes</taxon>
        <taxon>Dipodascales</taxon>
        <taxon>Dipodascales incertae sedis</taxon>
        <taxon>Nadsonia</taxon>
    </lineage>
</organism>
<dbReference type="SUPFAM" id="SSF63380">
    <property type="entry name" value="Riboflavin synthase domain-like"/>
    <property type="match status" value="1"/>
</dbReference>
<reference evidence="19 20" key="1">
    <citation type="journal article" date="2016" name="Proc. Natl. Acad. Sci. U.S.A.">
        <title>Comparative genomics of biotechnologically important yeasts.</title>
        <authorList>
            <person name="Riley R."/>
            <person name="Haridas S."/>
            <person name="Wolfe K.H."/>
            <person name="Lopes M.R."/>
            <person name="Hittinger C.T."/>
            <person name="Goeker M."/>
            <person name="Salamov A.A."/>
            <person name="Wisecaver J.H."/>
            <person name="Long T.M."/>
            <person name="Calvey C.H."/>
            <person name="Aerts A.L."/>
            <person name="Barry K.W."/>
            <person name="Choi C."/>
            <person name="Clum A."/>
            <person name="Coughlan A.Y."/>
            <person name="Deshpande S."/>
            <person name="Douglass A.P."/>
            <person name="Hanson S.J."/>
            <person name="Klenk H.-P."/>
            <person name="LaButti K.M."/>
            <person name="Lapidus A."/>
            <person name="Lindquist E.A."/>
            <person name="Lipzen A.M."/>
            <person name="Meier-Kolthoff J.P."/>
            <person name="Ohm R.A."/>
            <person name="Otillar R.P."/>
            <person name="Pangilinan J.L."/>
            <person name="Peng Y."/>
            <person name="Rokas A."/>
            <person name="Rosa C.A."/>
            <person name="Scheuner C."/>
            <person name="Sibirny A.A."/>
            <person name="Slot J.C."/>
            <person name="Stielow J.B."/>
            <person name="Sun H."/>
            <person name="Kurtzman C.P."/>
            <person name="Blackwell M."/>
            <person name="Grigoriev I.V."/>
            <person name="Jeffries T.W."/>
        </authorList>
    </citation>
    <scope>NUCLEOTIDE SEQUENCE [LARGE SCALE GENOMIC DNA]</scope>
    <source>
        <strain evidence="19 20">DSM 6958</strain>
    </source>
</reference>
<protein>
    <recommendedName>
        <fullName evidence="3">ferric-chelate reductase (NADPH)</fullName>
        <ecNumber evidence="3">1.16.1.9</ecNumber>
    </recommendedName>
</protein>
<dbReference type="InterPro" id="IPR013112">
    <property type="entry name" value="FAD-bd_8"/>
</dbReference>
<dbReference type="InterPro" id="IPR013121">
    <property type="entry name" value="Fe_red_NAD-bd_6"/>
</dbReference>
<evidence type="ECO:0000256" key="17">
    <source>
        <dbReference type="SAM" id="SignalP"/>
    </source>
</evidence>
<keyword evidence="13 16" id="KW-0472">Membrane</keyword>
<dbReference type="PROSITE" id="PS51384">
    <property type="entry name" value="FAD_FR"/>
    <property type="match status" value="1"/>
</dbReference>
<keyword evidence="17" id="KW-0732">Signal</keyword>
<evidence type="ECO:0000256" key="2">
    <source>
        <dbReference type="ARBA" id="ARBA00006278"/>
    </source>
</evidence>
<evidence type="ECO:0000259" key="18">
    <source>
        <dbReference type="PROSITE" id="PS51384"/>
    </source>
</evidence>
<dbReference type="Gene3D" id="3.40.50.80">
    <property type="entry name" value="Nucleotide-binding domain of ferredoxin-NADP reductase (FNR) module"/>
    <property type="match status" value="1"/>
</dbReference>
<dbReference type="SUPFAM" id="SSF52343">
    <property type="entry name" value="Ferredoxin reductase-like, C-terminal NADP-linked domain"/>
    <property type="match status" value="1"/>
</dbReference>
<evidence type="ECO:0000313" key="19">
    <source>
        <dbReference type="EMBL" id="ODQ66015.1"/>
    </source>
</evidence>
<dbReference type="Proteomes" id="UP000095009">
    <property type="component" value="Unassembled WGS sequence"/>
</dbReference>
<dbReference type="GO" id="GO:0006826">
    <property type="term" value="P:iron ion transport"/>
    <property type="evidence" value="ECO:0007669"/>
    <property type="project" value="TreeGrafter"/>
</dbReference>
<feature type="transmembrane region" description="Helical" evidence="16">
    <location>
        <begin position="315"/>
        <end position="333"/>
    </location>
</feature>
<evidence type="ECO:0000256" key="14">
    <source>
        <dbReference type="ARBA" id="ARBA00023180"/>
    </source>
</evidence>
<dbReference type="SFLD" id="SFLDG01168">
    <property type="entry name" value="Ferric_reductase_subgroup_(FRE"/>
    <property type="match status" value="1"/>
</dbReference>
<feature type="chain" id="PRO_5009133885" description="ferric-chelate reductase (NADPH)" evidence="17">
    <location>
        <begin position="23"/>
        <end position="702"/>
    </location>
</feature>
<evidence type="ECO:0000256" key="12">
    <source>
        <dbReference type="ARBA" id="ARBA00023065"/>
    </source>
</evidence>
<keyword evidence="8" id="KW-0274">FAD</keyword>
<keyword evidence="4" id="KW-0813">Transport</keyword>
<evidence type="ECO:0000256" key="3">
    <source>
        <dbReference type="ARBA" id="ARBA00012668"/>
    </source>
</evidence>
<feature type="domain" description="FAD-binding FR-type" evidence="18">
    <location>
        <begin position="427"/>
        <end position="535"/>
    </location>
</feature>
<dbReference type="GO" id="GO:0005886">
    <property type="term" value="C:plasma membrane"/>
    <property type="evidence" value="ECO:0007669"/>
    <property type="project" value="UniProtKB-SubCell"/>
</dbReference>
<dbReference type="PANTHER" id="PTHR32361:SF9">
    <property type="entry name" value="FERRIC REDUCTASE TRANSMEMBRANE COMPONENT 3-RELATED"/>
    <property type="match status" value="1"/>
</dbReference>
<keyword evidence="11" id="KW-0560">Oxidoreductase</keyword>
<keyword evidence="14" id="KW-0325">Glycoprotein</keyword>
<dbReference type="GO" id="GO:0006879">
    <property type="term" value="P:intracellular iron ion homeostasis"/>
    <property type="evidence" value="ECO:0007669"/>
    <property type="project" value="TreeGrafter"/>
</dbReference>
<evidence type="ECO:0000313" key="20">
    <source>
        <dbReference type="Proteomes" id="UP000095009"/>
    </source>
</evidence>
<keyword evidence="9" id="KW-0249">Electron transport</keyword>
<feature type="transmembrane region" description="Helical" evidence="16">
    <location>
        <begin position="372"/>
        <end position="390"/>
    </location>
</feature>
<dbReference type="InterPro" id="IPR039261">
    <property type="entry name" value="FNR_nucleotide-bd"/>
</dbReference>
<dbReference type="SFLD" id="SFLDS00052">
    <property type="entry name" value="Ferric_Reductase_Domain"/>
    <property type="match status" value="1"/>
</dbReference>
<dbReference type="Pfam" id="PF08022">
    <property type="entry name" value="FAD_binding_8"/>
    <property type="match status" value="1"/>
</dbReference>
<comment type="similarity">
    <text evidence="2">Belongs to the ferric reductase (FRE) family.</text>
</comment>
<comment type="catalytic activity">
    <reaction evidence="15">
        <text>2 a Fe(II)-siderophore + NADP(+) + H(+) = 2 a Fe(III)-siderophore + NADPH</text>
        <dbReference type="Rhea" id="RHEA:28795"/>
        <dbReference type="Rhea" id="RHEA-COMP:11342"/>
        <dbReference type="Rhea" id="RHEA-COMP:11344"/>
        <dbReference type="ChEBI" id="CHEBI:15378"/>
        <dbReference type="ChEBI" id="CHEBI:29033"/>
        <dbReference type="ChEBI" id="CHEBI:29034"/>
        <dbReference type="ChEBI" id="CHEBI:57783"/>
        <dbReference type="ChEBI" id="CHEBI:58349"/>
        <dbReference type="EC" id="1.16.1.9"/>
    </reaction>
</comment>
<evidence type="ECO:0000256" key="11">
    <source>
        <dbReference type="ARBA" id="ARBA00023002"/>
    </source>
</evidence>
<keyword evidence="6" id="KW-0285">Flavoprotein</keyword>
<evidence type="ECO:0000256" key="1">
    <source>
        <dbReference type="ARBA" id="ARBA00004651"/>
    </source>
</evidence>
<keyword evidence="20" id="KW-1185">Reference proteome</keyword>
<dbReference type="AlphaFoldDB" id="A0A1E3PKS3"/>
<feature type="signal peptide" evidence="17">
    <location>
        <begin position="1"/>
        <end position="22"/>
    </location>
</feature>
<feature type="transmembrane region" description="Helical" evidence="16">
    <location>
        <begin position="157"/>
        <end position="179"/>
    </location>
</feature>
<keyword evidence="5" id="KW-1003">Cell membrane</keyword>
<name>A0A1E3PKS3_9ASCO</name>
<feature type="transmembrane region" description="Helical" evidence="16">
    <location>
        <begin position="231"/>
        <end position="249"/>
    </location>
</feature>
<dbReference type="EC" id="1.16.1.9" evidence="3"/>
<keyword evidence="10 16" id="KW-1133">Transmembrane helix</keyword>
<feature type="transmembrane region" description="Helical" evidence="16">
    <location>
        <begin position="345"/>
        <end position="365"/>
    </location>
</feature>
<dbReference type="PANTHER" id="PTHR32361">
    <property type="entry name" value="FERRIC/CUPRIC REDUCTASE TRANSMEMBRANE COMPONENT"/>
    <property type="match status" value="1"/>
</dbReference>
<keyword evidence="7 16" id="KW-0812">Transmembrane</keyword>
<evidence type="ECO:0000256" key="13">
    <source>
        <dbReference type="ARBA" id="ARBA00023136"/>
    </source>
</evidence>
<dbReference type="Pfam" id="PF01794">
    <property type="entry name" value="Ferric_reduct"/>
    <property type="match status" value="1"/>
</dbReference>
<evidence type="ECO:0000256" key="5">
    <source>
        <dbReference type="ARBA" id="ARBA00022475"/>
    </source>
</evidence>
<dbReference type="EMBL" id="KV454409">
    <property type="protein sequence ID" value="ODQ66015.1"/>
    <property type="molecule type" value="Genomic_DNA"/>
</dbReference>
<evidence type="ECO:0000256" key="7">
    <source>
        <dbReference type="ARBA" id="ARBA00022692"/>
    </source>
</evidence>
<feature type="transmembrane region" description="Helical" evidence="16">
    <location>
        <begin position="269"/>
        <end position="287"/>
    </location>
</feature>
<feature type="transmembrane region" description="Helical" evidence="16">
    <location>
        <begin position="402"/>
        <end position="426"/>
    </location>
</feature>
<sequence length="702" mass="79526">MKLPILLKLLTVLTLLAGPSMAMWSAADFARDVCRRSYKFQFDGCKDSKCLCASPNYVSSFVICLETYMPEGSPKELHRSNFKTVLKKLCGTENKLTYDDGLKYLDKNGYIFNTNLTKKATPNKPVLIDQATWNKNYLDDYTTRANRDYGVWQGAFMTFYLIVLCCISGISKVVKSIYYKRSASKALSKPNKMTRLWQKYISLPALFGFVHAKELSFWGINITLPTRMESIGIFGYFALALIFCFTRYYNVHEDNFIYGTKKKQLLRHIAARVGIIATTQLPILTLLALRNNFLMYISGWSLATFNAYHRAVSRVVYIMLIVHATVYHGYYAHTASTANMYIAHWYWSGATGIIAFGIAIGVGNFRRYFYDTFLIMHVIFVLVAFVATYYHVHGMGYTQSVYLTFALWAMDWLLRFCNIMWINLSLWRGDSNRVKSAEADMSLVGGNIVMNVKTPMPWNFKPGQFVFVYVASLNPWECHPFSLVSGDNVGDSFKIIAKAQNGLTKKLAKRLERTNSASLTFKIAVEGPYGEVHPVERYDSSLLIAGGVGVTAILPYAEKLSRMDIRQHTQFIWVVRNLDLIKICNKSLNKIIESGKVEVKIFVAGENEENLYLSEKGKINSDTSSLSDSSNGLDDIIMNHVSFGEKPSFAQMIAENFSQATGSMAVVSCGPGQMMDDIRKQVSTNFESVNGRVEYFEEAFNW</sequence>
<accession>A0A1E3PKS3</accession>
<evidence type="ECO:0000256" key="15">
    <source>
        <dbReference type="ARBA" id="ARBA00048483"/>
    </source>
</evidence>
<dbReference type="GO" id="GO:0052851">
    <property type="term" value="F:ferric-chelate reductase (NADPH) activity"/>
    <property type="evidence" value="ECO:0007669"/>
    <property type="project" value="UniProtKB-EC"/>
</dbReference>
<evidence type="ECO:0000256" key="4">
    <source>
        <dbReference type="ARBA" id="ARBA00022448"/>
    </source>
</evidence>
<comment type="subcellular location">
    <subcellularLocation>
        <location evidence="1">Cell membrane</location>
        <topology evidence="1">Multi-pass membrane protein</topology>
    </subcellularLocation>
</comment>
<evidence type="ECO:0000256" key="9">
    <source>
        <dbReference type="ARBA" id="ARBA00022982"/>
    </source>
</evidence>
<keyword evidence="12" id="KW-0406">Ion transport</keyword>
<evidence type="ECO:0000256" key="10">
    <source>
        <dbReference type="ARBA" id="ARBA00022989"/>
    </source>
</evidence>
<dbReference type="OrthoDB" id="167398at2759"/>
<dbReference type="CDD" id="cd06186">
    <property type="entry name" value="NOX_Duox_like_FAD_NADP"/>
    <property type="match status" value="1"/>
</dbReference>
<dbReference type="InterPro" id="IPR013130">
    <property type="entry name" value="Fe3_Rdtase_TM_dom"/>
</dbReference>
<dbReference type="InterPro" id="IPR017927">
    <property type="entry name" value="FAD-bd_FR_type"/>
</dbReference>
<dbReference type="InterPro" id="IPR051410">
    <property type="entry name" value="Ferric/Cupric_Reductase"/>
</dbReference>
<evidence type="ECO:0000256" key="8">
    <source>
        <dbReference type="ARBA" id="ARBA00022827"/>
    </source>
</evidence>
<dbReference type="InterPro" id="IPR017938">
    <property type="entry name" value="Riboflavin_synthase-like_b-brl"/>
</dbReference>
<gene>
    <name evidence="19" type="ORF">NADFUDRAFT_51285</name>
</gene>
<proteinExistence type="inferred from homology"/>
<dbReference type="Pfam" id="PF08030">
    <property type="entry name" value="NAD_binding_6"/>
    <property type="match status" value="1"/>
</dbReference>
<evidence type="ECO:0000256" key="6">
    <source>
        <dbReference type="ARBA" id="ARBA00022630"/>
    </source>
</evidence>
<dbReference type="Gene3D" id="2.40.30.10">
    <property type="entry name" value="Translation factors"/>
    <property type="match status" value="1"/>
</dbReference>
<dbReference type="STRING" id="857566.A0A1E3PKS3"/>
<evidence type="ECO:0000256" key="16">
    <source>
        <dbReference type="SAM" id="Phobius"/>
    </source>
</evidence>
<dbReference type="GO" id="GO:0015677">
    <property type="term" value="P:copper ion import"/>
    <property type="evidence" value="ECO:0007669"/>
    <property type="project" value="TreeGrafter"/>
</dbReference>